<feature type="transmembrane region" description="Helical" evidence="1">
    <location>
        <begin position="62"/>
        <end position="81"/>
    </location>
</feature>
<protein>
    <recommendedName>
        <fullName evidence="4">DUF2069 domain-containing protein</fullName>
    </recommendedName>
</protein>
<reference evidence="2 3" key="1">
    <citation type="submission" date="2023-04" db="EMBL/GenBank/DDBJ databases">
        <title>Marinobulbifer ophiurae gen. nov., sp. Nov., isolate from tissue of brittle star Ophioplocus japonicus.</title>
        <authorList>
            <person name="Kawano K."/>
            <person name="Sawayama S."/>
            <person name="Nakagawa S."/>
        </authorList>
    </citation>
    <scope>NUCLEOTIDE SEQUENCE [LARGE SCALE GENOMIC DNA]</scope>
    <source>
        <strain evidence="2 3">NKW57</strain>
    </source>
</reference>
<keyword evidence="1" id="KW-1133">Transmembrane helix</keyword>
<dbReference type="RefSeq" id="WP_285765155.1">
    <property type="nucleotide sequence ID" value="NZ_BSYJ01000006.1"/>
</dbReference>
<dbReference type="Proteomes" id="UP001224392">
    <property type="component" value="Unassembled WGS sequence"/>
</dbReference>
<name>A0ABQ6M2N2_9GAMM</name>
<organism evidence="2 3">
    <name type="scientific">Biformimicrobium ophioploci</name>
    <dbReference type="NCBI Taxonomy" id="3036711"/>
    <lineage>
        <taxon>Bacteria</taxon>
        <taxon>Pseudomonadati</taxon>
        <taxon>Pseudomonadota</taxon>
        <taxon>Gammaproteobacteria</taxon>
        <taxon>Cellvibrionales</taxon>
        <taxon>Microbulbiferaceae</taxon>
        <taxon>Biformimicrobium</taxon>
    </lineage>
</organism>
<gene>
    <name evidence="2" type="ORF">MNKW57_28700</name>
</gene>
<feature type="transmembrane region" description="Helical" evidence="1">
    <location>
        <begin position="12"/>
        <end position="31"/>
    </location>
</feature>
<keyword evidence="1" id="KW-0472">Membrane</keyword>
<evidence type="ECO:0000313" key="2">
    <source>
        <dbReference type="EMBL" id="GMG88549.1"/>
    </source>
</evidence>
<feature type="transmembrane region" description="Helical" evidence="1">
    <location>
        <begin position="37"/>
        <end position="55"/>
    </location>
</feature>
<dbReference type="EMBL" id="BSYJ01000006">
    <property type="protein sequence ID" value="GMG88549.1"/>
    <property type="molecule type" value="Genomic_DNA"/>
</dbReference>
<feature type="transmembrane region" description="Helical" evidence="1">
    <location>
        <begin position="87"/>
        <end position="107"/>
    </location>
</feature>
<keyword evidence="1" id="KW-0812">Transmembrane</keyword>
<dbReference type="InterPro" id="IPR018643">
    <property type="entry name" value="DUF2069_membrane"/>
</dbReference>
<sequence>MTFAQKYALAKKINWACYIGLFVLFAIWSFFVDGGSVRLLVIQAVPLLLVLPGLLKESNRSYLWLCFILLIYVTAGIVDFAMPTRQWQHGVLLLLSGVLFVSSMMSARWQRLAQ</sequence>
<evidence type="ECO:0000313" key="3">
    <source>
        <dbReference type="Proteomes" id="UP001224392"/>
    </source>
</evidence>
<keyword evidence="3" id="KW-1185">Reference proteome</keyword>
<accession>A0ABQ6M2N2</accession>
<comment type="caution">
    <text evidence="2">The sequence shown here is derived from an EMBL/GenBank/DDBJ whole genome shotgun (WGS) entry which is preliminary data.</text>
</comment>
<proteinExistence type="predicted"/>
<evidence type="ECO:0000256" key="1">
    <source>
        <dbReference type="SAM" id="Phobius"/>
    </source>
</evidence>
<dbReference type="Pfam" id="PF09842">
    <property type="entry name" value="DUF2069"/>
    <property type="match status" value="1"/>
</dbReference>
<evidence type="ECO:0008006" key="4">
    <source>
        <dbReference type="Google" id="ProtNLM"/>
    </source>
</evidence>